<reference evidence="3" key="1">
    <citation type="journal article" date="2019" name="Int. J. Syst. Evol. Microbiol.">
        <title>The Global Catalogue of Microorganisms (GCM) 10K type strain sequencing project: providing services to taxonomists for standard genome sequencing and annotation.</title>
        <authorList>
            <consortium name="The Broad Institute Genomics Platform"/>
            <consortium name="The Broad Institute Genome Sequencing Center for Infectious Disease"/>
            <person name="Wu L."/>
            <person name="Ma J."/>
        </authorList>
    </citation>
    <scope>NUCLEOTIDE SEQUENCE [LARGE SCALE GENOMIC DNA]</scope>
    <source>
        <strain evidence="3">JCM 13006</strain>
    </source>
</reference>
<dbReference type="Proteomes" id="UP001501752">
    <property type="component" value="Unassembled WGS sequence"/>
</dbReference>
<dbReference type="RefSeq" id="WP_425559682.1">
    <property type="nucleotide sequence ID" value="NZ_BAABIS010000001.1"/>
</dbReference>
<name>A0ABP9E5J2_9ACTN</name>
<evidence type="ECO:0000313" key="3">
    <source>
        <dbReference type="Proteomes" id="UP001501752"/>
    </source>
</evidence>
<organism evidence="2 3">
    <name type="scientific">Kitasatospora terrestris</name>
    <dbReference type="NCBI Taxonomy" id="258051"/>
    <lineage>
        <taxon>Bacteria</taxon>
        <taxon>Bacillati</taxon>
        <taxon>Actinomycetota</taxon>
        <taxon>Actinomycetes</taxon>
        <taxon>Kitasatosporales</taxon>
        <taxon>Streptomycetaceae</taxon>
        <taxon>Kitasatospora</taxon>
    </lineage>
</organism>
<keyword evidence="3" id="KW-1185">Reference proteome</keyword>
<feature type="region of interest" description="Disordered" evidence="1">
    <location>
        <begin position="1"/>
        <end position="76"/>
    </location>
</feature>
<proteinExistence type="predicted"/>
<accession>A0ABP9E5J2</accession>
<comment type="caution">
    <text evidence="2">The sequence shown here is derived from an EMBL/GenBank/DDBJ whole genome shotgun (WGS) entry which is preliminary data.</text>
</comment>
<protein>
    <submittedName>
        <fullName evidence="2">Uncharacterized protein</fullName>
    </submittedName>
</protein>
<evidence type="ECO:0000313" key="2">
    <source>
        <dbReference type="EMBL" id="GAA4863697.1"/>
    </source>
</evidence>
<sequence length="140" mass="15801">MISAAPISGHGSGAVRRGEQPPLDTALRRSVRRAAAKADAALARTTPTTHHEQDHHMNPSFDTAARRTTRREQTTELQIRNRTLEMHLMHESLARAHMQERLHEAEEQRLGLRVLQAARLRRKAERASLRARKALAVALM</sequence>
<evidence type="ECO:0000256" key="1">
    <source>
        <dbReference type="SAM" id="MobiDB-lite"/>
    </source>
</evidence>
<dbReference type="EMBL" id="BAABIS010000001">
    <property type="protein sequence ID" value="GAA4863697.1"/>
    <property type="molecule type" value="Genomic_DNA"/>
</dbReference>
<gene>
    <name evidence="2" type="ORF">GCM10023235_47450</name>
</gene>